<sequence length="763" mass="85889">MDIRLINMDDRFDRLARFRHLNPDHDNIDRVSAVDGSDINRLELMENHLLDPSLIYTDGAIGCAMSHVLQWNHAIQTGKAITVLEDDAVLAPNFTAETDRLIESLDDDWEIIFWAYNLDSHLSINLPPALGMCTVTFEQLERNAPEHFFKGAVDSRLWPVRSLCGIAAYSVSPSGAARLMQFCLPLRPMQLYYHGLQRALPNTGIDNMMCALLPQMKAYASFPPLAVPENDVANSSVQPVLQTNLTGCGIDYGTEDVRSILVSALSGGSFEPSEDFFLIHFVLTSGDSDRPFGFTHYMAIRSAWNLHPHRRIILWCTQKGTGTYWEAIKPLVEIAIIPIPDKIFGNAVRHPAHQADVIRLAVLRSFGGLYLDLDTVCVRDMSSLLENSVVMAREMESTEAGPAQGKLGNAVIIAPLGSKFIDIWWETYKKFDGNVWNYHSVIVPAFLATQVPDLISILEPEAFFVPTWDREGLENLFRKNIAFPQAYCHHLWESQSWSYLADIDENSVFLAETTYNQACKPHLPIDELDRLQSLHENYGVFSGVSTDCTEINSDRKTTFQRIYKNSVWGNGGDFAYSGPGSDPNRVPEYIKFICDYITFYQIKSVCDIGCGDFRIGSEIALQCTQTHFTALDIVDEVIAQNRIRYAGLNNCDFQQIDIVQEKPKPAQLAIIREVFQHLSNENIKKSIQNFDNFDEVLICNNVLPLEGNVNAPHQDGADIRKGYLDLSEPPFALSVELLARLPIRGRAGYLEIVRYRPLAADKI</sequence>
<dbReference type="Pfam" id="PF13847">
    <property type="entry name" value="Methyltransf_31"/>
    <property type="match status" value="1"/>
</dbReference>
<dbReference type="InterPro" id="IPR029063">
    <property type="entry name" value="SAM-dependent_MTases_sf"/>
</dbReference>
<dbReference type="InterPro" id="IPR029044">
    <property type="entry name" value="Nucleotide-diphossugar_trans"/>
</dbReference>
<dbReference type="InterPro" id="IPR007577">
    <property type="entry name" value="GlycoTrfase_DXD_sugar-bd_CS"/>
</dbReference>
<name>A0A1U9KF38_ACEAC</name>
<dbReference type="Gene3D" id="3.90.550.20">
    <property type="match status" value="1"/>
</dbReference>
<dbReference type="Pfam" id="PF01755">
    <property type="entry name" value="Glyco_transf_25"/>
    <property type="match status" value="1"/>
</dbReference>
<dbReference type="EMBL" id="CP014692">
    <property type="protein sequence ID" value="AQS84402.1"/>
    <property type="molecule type" value="Genomic_DNA"/>
</dbReference>
<dbReference type="RefSeq" id="WP_077812446.1">
    <property type="nucleotide sequence ID" value="NZ_CP014692.1"/>
</dbReference>
<feature type="domain" description="Glycosyl transferase family 25" evidence="1">
    <location>
        <begin position="5"/>
        <end position="182"/>
    </location>
</feature>
<dbReference type="SUPFAM" id="SSF53335">
    <property type="entry name" value="S-adenosyl-L-methionine-dependent methyltransferases"/>
    <property type="match status" value="1"/>
</dbReference>
<proteinExistence type="predicted"/>
<dbReference type="STRING" id="435.A0U92_06025"/>
<organism evidence="3 4">
    <name type="scientific">Acetobacter aceti</name>
    <dbReference type="NCBI Taxonomy" id="435"/>
    <lineage>
        <taxon>Bacteria</taxon>
        <taxon>Pseudomonadati</taxon>
        <taxon>Pseudomonadota</taxon>
        <taxon>Alphaproteobacteria</taxon>
        <taxon>Acetobacterales</taxon>
        <taxon>Acetobacteraceae</taxon>
        <taxon>Acetobacter</taxon>
        <taxon>Acetobacter subgen. Acetobacter</taxon>
    </lineage>
</organism>
<evidence type="ECO:0000259" key="2">
    <source>
        <dbReference type="Pfam" id="PF13847"/>
    </source>
</evidence>
<dbReference type="Gene3D" id="3.40.50.150">
    <property type="entry name" value="Vaccinia Virus protein VP39"/>
    <property type="match status" value="1"/>
</dbReference>
<dbReference type="KEGG" id="aace:A0U92_06025"/>
<dbReference type="AlphaFoldDB" id="A0A1U9KF38"/>
<dbReference type="InterPro" id="IPR025714">
    <property type="entry name" value="Methyltranfer_dom"/>
</dbReference>
<protein>
    <submittedName>
        <fullName evidence="3">Uncharacterized protein</fullName>
    </submittedName>
</protein>
<dbReference type="Pfam" id="PF04488">
    <property type="entry name" value="Gly_transf_sug"/>
    <property type="match status" value="1"/>
</dbReference>
<dbReference type="InterPro" id="IPR002654">
    <property type="entry name" value="Glyco_trans_25"/>
</dbReference>
<evidence type="ECO:0000259" key="1">
    <source>
        <dbReference type="Pfam" id="PF01755"/>
    </source>
</evidence>
<evidence type="ECO:0000313" key="3">
    <source>
        <dbReference type="EMBL" id="AQS84402.1"/>
    </source>
</evidence>
<dbReference type="PANTHER" id="PTHR46830">
    <property type="entry name" value="TRANSFERASE, PUTATIVE-RELATED"/>
    <property type="match status" value="1"/>
</dbReference>
<dbReference type="SUPFAM" id="SSF53448">
    <property type="entry name" value="Nucleotide-diphospho-sugar transferases"/>
    <property type="match status" value="1"/>
</dbReference>
<feature type="domain" description="Methyltransferase" evidence="2">
    <location>
        <begin position="604"/>
        <end position="681"/>
    </location>
</feature>
<dbReference type="CDD" id="cd06532">
    <property type="entry name" value="Glyco_transf_25"/>
    <property type="match status" value="1"/>
</dbReference>
<gene>
    <name evidence="3" type="ORF">A0U92_06025</name>
</gene>
<reference evidence="3 4" key="1">
    <citation type="submission" date="2016-03" db="EMBL/GenBank/DDBJ databases">
        <title>Acetic acid bacteria sequencing.</title>
        <authorList>
            <person name="Brandt J."/>
            <person name="Jakob F."/>
            <person name="Vogel R.F."/>
        </authorList>
    </citation>
    <scope>NUCLEOTIDE SEQUENCE [LARGE SCALE GENOMIC DNA]</scope>
    <source>
        <strain evidence="3 4">TMW2.1153</strain>
    </source>
</reference>
<dbReference type="PANTHER" id="PTHR46830:SF2">
    <property type="entry name" value="ALPHA-1,4-N-ACETYLGLUCOSAMINYLTRANSFERASE"/>
    <property type="match status" value="1"/>
</dbReference>
<dbReference type="OrthoDB" id="259382at2"/>
<dbReference type="Proteomes" id="UP000188937">
    <property type="component" value="Chromosome"/>
</dbReference>
<accession>A0A1U9KF38</accession>
<keyword evidence="4" id="KW-1185">Reference proteome</keyword>
<evidence type="ECO:0000313" key="4">
    <source>
        <dbReference type="Proteomes" id="UP000188937"/>
    </source>
</evidence>